<dbReference type="Pfam" id="PF03592">
    <property type="entry name" value="Terminase_2"/>
    <property type="match status" value="1"/>
</dbReference>
<dbReference type="RefSeq" id="WP_369595613.1">
    <property type="nucleotide sequence ID" value="NZ_CP045835.1"/>
</dbReference>
<reference evidence="5 6" key="1">
    <citation type="submission" date="2019-11" db="EMBL/GenBank/DDBJ databases">
        <title>Whole Genome Sequencing and Comparative Genomic Analyses of Lysinibacillus pakistanensis LZH-9, a Halotolerant Strain with Excellent COD Removal Capability.</title>
        <authorList>
            <person name="Zhou H."/>
        </authorList>
    </citation>
    <scope>NUCLEOTIDE SEQUENCE [LARGE SCALE GENOMIC DNA]</scope>
    <source>
        <strain evidence="5 6">LZH-9</strain>
    </source>
</reference>
<dbReference type="InterPro" id="IPR052404">
    <property type="entry name" value="SPP1-like_terminase"/>
</dbReference>
<sequence>MARARNPKRDKAYELYKASNGDIKLKDIAEQLGIAEGTVRGWKNKDKWDEKLEAESNGTSQLKQLQNTERSVKKKPKRSDVKSEAESQATVQFEIVQSDGLNSQQLLFCLYYTKYWNATKAYQKVYGCDYASAMSNGSRLIRNDKVRKEIHRLKAELANGIMPDARQVLQKYIDIAFADITDFIDFTQIEAESTETTVEFNPDGSKKSEKIEVLPYTYTKFAMHYSEEIDGTLITEISKGKDGMFKVKLADKIAALAMLSKYTDLLNDEQLKRLREEKLKVDIAKVRSETKGAGGRNTTGVDLSNLTPEELRAIANSKR</sequence>
<dbReference type="Proteomes" id="UP000373269">
    <property type="component" value="Chromosome"/>
</dbReference>
<dbReference type="Pfam" id="PF10668">
    <property type="entry name" value="Phage_terminase"/>
    <property type="match status" value="1"/>
</dbReference>
<evidence type="ECO:0000313" key="5">
    <source>
        <dbReference type="EMBL" id="QGG51439.1"/>
    </source>
</evidence>
<feature type="compositionally biased region" description="Polar residues" evidence="3">
    <location>
        <begin position="56"/>
        <end position="69"/>
    </location>
</feature>
<proteinExistence type="predicted"/>
<keyword evidence="6" id="KW-1185">Reference proteome</keyword>
<evidence type="ECO:0000256" key="1">
    <source>
        <dbReference type="ARBA" id="ARBA00022612"/>
    </source>
</evidence>
<evidence type="ECO:0000313" key="6">
    <source>
        <dbReference type="Proteomes" id="UP000373269"/>
    </source>
</evidence>
<keyword evidence="1" id="KW-1188">Viral release from host cell</keyword>
<feature type="region of interest" description="Disordered" evidence="3">
    <location>
        <begin position="53"/>
        <end position="84"/>
    </location>
</feature>
<gene>
    <name evidence="5" type="ORF">GDS87_10915</name>
</gene>
<protein>
    <recommendedName>
        <fullName evidence="4">PBSX phage terminase small subunit-like N-terminal domain-containing protein</fullName>
    </recommendedName>
</protein>
<name>A0ABX6DA34_9BACI</name>
<dbReference type="PANTHER" id="PTHR41328:SF3">
    <property type="entry name" value="PBSX PHAGE TERMINASE SMALL SUBUNIT"/>
    <property type="match status" value="1"/>
</dbReference>
<organism evidence="5 6">
    <name type="scientific">Lysinibacillus pakistanensis</name>
    <dbReference type="NCBI Taxonomy" id="759811"/>
    <lineage>
        <taxon>Bacteria</taxon>
        <taxon>Bacillati</taxon>
        <taxon>Bacillota</taxon>
        <taxon>Bacilli</taxon>
        <taxon>Bacillales</taxon>
        <taxon>Bacillaceae</taxon>
        <taxon>Lysinibacillus</taxon>
    </lineage>
</organism>
<keyword evidence="2" id="KW-0231">Viral genome packaging</keyword>
<dbReference type="Gene3D" id="1.10.10.1400">
    <property type="entry name" value="Terminase, small subunit, N-terminal DNA-binding domain, HTH motif"/>
    <property type="match status" value="1"/>
</dbReference>
<evidence type="ECO:0000256" key="3">
    <source>
        <dbReference type="SAM" id="MobiDB-lite"/>
    </source>
</evidence>
<evidence type="ECO:0000259" key="4">
    <source>
        <dbReference type="Pfam" id="PF10668"/>
    </source>
</evidence>
<dbReference type="InterPro" id="IPR018925">
    <property type="entry name" value="XtmA-like_N"/>
</dbReference>
<dbReference type="InterPro" id="IPR038713">
    <property type="entry name" value="Terminase_Gp1_N_sf"/>
</dbReference>
<accession>A0ABX6DA34</accession>
<dbReference type="PANTHER" id="PTHR41328">
    <property type="entry name" value="TERMINASE SMALL SUBUNIT-RELATED"/>
    <property type="match status" value="1"/>
</dbReference>
<dbReference type="EMBL" id="CP045835">
    <property type="protein sequence ID" value="QGG51439.1"/>
    <property type="molecule type" value="Genomic_DNA"/>
</dbReference>
<dbReference type="InterPro" id="IPR005335">
    <property type="entry name" value="Terminase_ssu"/>
</dbReference>
<evidence type="ECO:0000256" key="2">
    <source>
        <dbReference type="ARBA" id="ARBA00023219"/>
    </source>
</evidence>
<feature type="domain" description="PBSX phage terminase small subunit-like N-terminal" evidence="4">
    <location>
        <begin position="1"/>
        <end position="60"/>
    </location>
</feature>